<organism evidence="1 2">
    <name type="scientific">Acidovorax kalamii</name>
    <dbReference type="NCBI Taxonomy" id="2004485"/>
    <lineage>
        <taxon>Bacteria</taxon>
        <taxon>Pseudomonadati</taxon>
        <taxon>Pseudomonadota</taxon>
        <taxon>Betaproteobacteria</taxon>
        <taxon>Burkholderiales</taxon>
        <taxon>Comamonadaceae</taxon>
        <taxon>Acidovorax</taxon>
    </lineage>
</organism>
<protein>
    <submittedName>
        <fullName evidence="1">Uncharacterized protein</fullName>
    </submittedName>
</protein>
<dbReference type="RefSeq" id="WP_094288296.1">
    <property type="nucleotide sequence ID" value="NZ_NOIG01000005.1"/>
</dbReference>
<name>A0A235ENT9_9BURK</name>
<reference evidence="1 2" key="1">
    <citation type="submission" date="2017-07" db="EMBL/GenBank/DDBJ databases">
        <title>Acidovorax KNDSW TSA 6 genome sequence and assembly.</title>
        <authorList>
            <person name="Mayilraj S."/>
        </authorList>
    </citation>
    <scope>NUCLEOTIDE SEQUENCE [LARGE SCALE GENOMIC DNA]</scope>
    <source>
        <strain evidence="1 2">KNDSW-TSA6</strain>
    </source>
</reference>
<accession>A0A235ENT9</accession>
<proteinExistence type="predicted"/>
<dbReference type="Proteomes" id="UP000215441">
    <property type="component" value="Unassembled WGS sequence"/>
</dbReference>
<evidence type="ECO:0000313" key="2">
    <source>
        <dbReference type="Proteomes" id="UP000215441"/>
    </source>
</evidence>
<comment type="caution">
    <text evidence="1">The sequence shown here is derived from an EMBL/GenBank/DDBJ whole genome shotgun (WGS) entry which is preliminary data.</text>
</comment>
<sequence>MTCIDCGGAVTVFSPGKPHERSHCHQCGAQVFKGLRINRKDWDRWINGEAEELVGRQVVEQLVLI</sequence>
<gene>
    <name evidence="1" type="ORF">CBY09_08080</name>
</gene>
<keyword evidence="2" id="KW-1185">Reference proteome</keyword>
<dbReference type="AlphaFoldDB" id="A0A235ENT9"/>
<dbReference type="EMBL" id="NOIG01000005">
    <property type="protein sequence ID" value="OYD50682.1"/>
    <property type="molecule type" value="Genomic_DNA"/>
</dbReference>
<evidence type="ECO:0000313" key="1">
    <source>
        <dbReference type="EMBL" id="OYD50682.1"/>
    </source>
</evidence>